<dbReference type="Pfam" id="PF09931">
    <property type="entry name" value="Phage_phiJL001_Gp84_N"/>
    <property type="match status" value="1"/>
</dbReference>
<dbReference type="KEGG" id="apol:K9D25_15865"/>
<gene>
    <name evidence="1" type="ORF">K9D25_15865</name>
</gene>
<reference evidence="1" key="1">
    <citation type="submission" date="2021-09" db="EMBL/GenBank/DDBJ databases">
        <title>Network and meta-omics reveal the key degrader and cooperation patterns in an efficient 1,4-dioxane-degrading microbial community.</title>
        <authorList>
            <person name="Dai C."/>
        </authorList>
    </citation>
    <scope>NUCLEOTIDE SEQUENCE</scope>
    <source>
        <strain evidence="1">ZM13</strain>
    </source>
</reference>
<evidence type="ECO:0000313" key="1">
    <source>
        <dbReference type="EMBL" id="UOK70196.1"/>
    </source>
</evidence>
<proteinExistence type="predicted"/>
<dbReference type="RefSeq" id="WP_244376600.1">
    <property type="nucleotide sequence ID" value="NZ_CP083239.1"/>
</dbReference>
<name>A0A9E6ZR22_9HYPH</name>
<organism evidence="1 2">
    <name type="scientific">Ancylobacter polymorphus</name>
    <dbReference type="NCBI Taxonomy" id="223390"/>
    <lineage>
        <taxon>Bacteria</taxon>
        <taxon>Pseudomonadati</taxon>
        <taxon>Pseudomonadota</taxon>
        <taxon>Alphaproteobacteria</taxon>
        <taxon>Hyphomicrobiales</taxon>
        <taxon>Xanthobacteraceae</taxon>
        <taxon>Ancylobacter</taxon>
    </lineage>
</organism>
<dbReference type="Proteomes" id="UP000831684">
    <property type="component" value="Chromosome"/>
</dbReference>
<dbReference type="AlphaFoldDB" id="A0A9E6ZR22"/>
<sequence>MIVLPEDVLALLDAGRISIRGMIRFAFGSGQYGFIRAQQPLTWAGLTYQPGGLISVSDLAGDVDRSAGGFTVTLAASPAGLTPAVLQSIEAEDYRDRPVTVYDAYFHPDTGALLHVQPMRRGYVDVIAHEDDPSTGYTITAACESRALDYTRRNERRRTVADQARRAPGDLFFEHCAMRGREEIFWGRARTVSGSAPVVAGRGFIAGVTNV</sequence>
<protein>
    <submittedName>
        <fullName evidence="1">DUF2163 domain-containing protein</fullName>
    </submittedName>
</protein>
<dbReference type="EMBL" id="CP083239">
    <property type="protein sequence ID" value="UOK70196.1"/>
    <property type="molecule type" value="Genomic_DNA"/>
</dbReference>
<evidence type="ECO:0000313" key="2">
    <source>
        <dbReference type="Proteomes" id="UP000831684"/>
    </source>
</evidence>
<accession>A0A9E6ZR22</accession>